<protein>
    <submittedName>
        <fullName evidence="2">Uncharacterized protein</fullName>
    </submittedName>
</protein>
<sequence>MDIRQYYSNRANQAQGLHSVHYRNDMYVIRLLRCAFYLLYLGVSKTKTLGLKRRPHGLNRRPPELKPRPLGLKRRPPELKRRPLGLK</sequence>
<evidence type="ECO:0000313" key="2">
    <source>
        <dbReference type="EMBL" id="CAH3176371.1"/>
    </source>
</evidence>
<reference evidence="2 3" key="1">
    <citation type="submission" date="2022-05" db="EMBL/GenBank/DDBJ databases">
        <authorList>
            <consortium name="Genoscope - CEA"/>
            <person name="William W."/>
        </authorList>
    </citation>
    <scope>NUCLEOTIDE SEQUENCE [LARGE SCALE GENOMIC DNA]</scope>
</reference>
<organism evidence="2 3">
    <name type="scientific">Porites lobata</name>
    <dbReference type="NCBI Taxonomy" id="104759"/>
    <lineage>
        <taxon>Eukaryota</taxon>
        <taxon>Metazoa</taxon>
        <taxon>Cnidaria</taxon>
        <taxon>Anthozoa</taxon>
        <taxon>Hexacorallia</taxon>
        <taxon>Scleractinia</taxon>
        <taxon>Fungiina</taxon>
        <taxon>Poritidae</taxon>
        <taxon>Porites</taxon>
    </lineage>
</organism>
<name>A0ABN8RAX0_9CNID</name>
<dbReference type="EMBL" id="CALNXK010000212">
    <property type="protein sequence ID" value="CAH3176371.1"/>
    <property type="molecule type" value="Genomic_DNA"/>
</dbReference>
<feature type="compositionally biased region" description="Basic residues" evidence="1">
    <location>
        <begin position="50"/>
        <end position="59"/>
    </location>
</feature>
<gene>
    <name evidence="2" type="ORF">PLOB_00018156</name>
</gene>
<comment type="caution">
    <text evidence="2">The sequence shown here is derived from an EMBL/GenBank/DDBJ whole genome shotgun (WGS) entry which is preliminary data.</text>
</comment>
<dbReference type="Proteomes" id="UP001159405">
    <property type="component" value="Unassembled WGS sequence"/>
</dbReference>
<evidence type="ECO:0000313" key="3">
    <source>
        <dbReference type="Proteomes" id="UP001159405"/>
    </source>
</evidence>
<feature type="region of interest" description="Disordered" evidence="1">
    <location>
        <begin position="50"/>
        <end position="87"/>
    </location>
</feature>
<accession>A0ABN8RAX0</accession>
<evidence type="ECO:0000256" key="1">
    <source>
        <dbReference type="SAM" id="MobiDB-lite"/>
    </source>
</evidence>
<keyword evidence="3" id="KW-1185">Reference proteome</keyword>
<proteinExistence type="predicted"/>